<name>A0A507ALT1_9PEZI</name>
<dbReference type="Pfam" id="PF00172">
    <property type="entry name" value="Zn_clus"/>
    <property type="match status" value="1"/>
</dbReference>
<dbReference type="GeneID" id="41969506"/>
<dbReference type="PROSITE" id="PS00463">
    <property type="entry name" value="ZN2_CY6_FUNGAL_1"/>
    <property type="match status" value="1"/>
</dbReference>
<dbReference type="InterPro" id="IPR001138">
    <property type="entry name" value="Zn2Cys6_DnaBD"/>
</dbReference>
<organism evidence="9 11">
    <name type="scientific">Thyridium curvatum</name>
    <dbReference type="NCBI Taxonomy" id="1093900"/>
    <lineage>
        <taxon>Eukaryota</taxon>
        <taxon>Fungi</taxon>
        <taxon>Dikarya</taxon>
        <taxon>Ascomycota</taxon>
        <taxon>Pezizomycotina</taxon>
        <taxon>Sordariomycetes</taxon>
        <taxon>Sordariomycetidae</taxon>
        <taxon>Thyridiales</taxon>
        <taxon>Thyridiaceae</taxon>
        <taxon>Thyridium</taxon>
    </lineage>
</organism>
<keyword evidence="3" id="KW-0805">Transcription regulation</keyword>
<dbReference type="PROSITE" id="PS50048">
    <property type="entry name" value="ZN2_CY6_FUNGAL_2"/>
    <property type="match status" value="1"/>
</dbReference>
<keyword evidence="11" id="KW-1185">Reference proteome</keyword>
<dbReference type="Proteomes" id="UP000319257">
    <property type="component" value="Unassembled WGS sequence"/>
</dbReference>
<evidence type="ECO:0000313" key="10">
    <source>
        <dbReference type="EMBL" id="TPX07471.1"/>
    </source>
</evidence>
<evidence type="ECO:0000256" key="1">
    <source>
        <dbReference type="ARBA" id="ARBA00022723"/>
    </source>
</evidence>
<dbReference type="EMBL" id="SKBQ01000008">
    <property type="protein sequence ID" value="TPX07471.1"/>
    <property type="molecule type" value="Genomic_DNA"/>
</dbReference>
<evidence type="ECO:0000256" key="6">
    <source>
        <dbReference type="ARBA" id="ARBA00023242"/>
    </source>
</evidence>
<dbReference type="GO" id="GO:0003677">
    <property type="term" value="F:DNA binding"/>
    <property type="evidence" value="ECO:0007669"/>
    <property type="project" value="UniProtKB-KW"/>
</dbReference>
<dbReference type="InParanoid" id="A0A507ALT1"/>
<evidence type="ECO:0000313" key="9">
    <source>
        <dbReference type="EMBL" id="TPX07456.1"/>
    </source>
</evidence>
<accession>A0A507ALT1</accession>
<feature type="domain" description="Zn(2)-C6 fungal-type" evidence="8">
    <location>
        <begin position="25"/>
        <end position="53"/>
    </location>
</feature>
<dbReference type="InterPro" id="IPR052360">
    <property type="entry name" value="Transcr_Regulatory_Proteins"/>
</dbReference>
<dbReference type="InterPro" id="IPR036864">
    <property type="entry name" value="Zn2-C6_fun-type_DNA-bd_sf"/>
</dbReference>
<evidence type="ECO:0000256" key="7">
    <source>
        <dbReference type="SAM" id="MobiDB-lite"/>
    </source>
</evidence>
<dbReference type="GO" id="GO:0008270">
    <property type="term" value="F:zinc ion binding"/>
    <property type="evidence" value="ECO:0007669"/>
    <property type="project" value="InterPro"/>
</dbReference>
<gene>
    <name evidence="9" type="ORF">E0L32_002059</name>
    <name evidence="10" type="ORF">E0L32_002074</name>
</gene>
<comment type="caution">
    <text evidence="9">The sequence shown here is derived from an EMBL/GenBank/DDBJ whole genome shotgun (WGS) entry which is preliminary data.</text>
</comment>
<reference evidence="9 11" key="1">
    <citation type="submission" date="2019-06" db="EMBL/GenBank/DDBJ databases">
        <title>Draft genome sequence of the filamentous fungus Phialemoniopsis curvata isolated from diesel fuel.</title>
        <authorList>
            <person name="Varaljay V.A."/>
            <person name="Lyon W.J."/>
            <person name="Crouch A.L."/>
            <person name="Drake C.E."/>
            <person name="Hollomon J.M."/>
            <person name="Nadeau L.J."/>
            <person name="Nunn H.S."/>
            <person name="Stevenson B.S."/>
            <person name="Bojanowski C.L."/>
            <person name="Crookes-Goodson W.J."/>
        </authorList>
    </citation>
    <scope>NUCLEOTIDE SEQUENCE [LARGE SCALE GENOMIC DNA]</scope>
    <source>
        <strain evidence="9 11">D216</strain>
    </source>
</reference>
<dbReference type="Pfam" id="PF11951">
    <property type="entry name" value="Fungal_trans_2"/>
    <property type="match status" value="1"/>
</dbReference>
<feature type="compositionally biased region" description="Low complexity" evidence="7">
    <location>
        <begin position="73"/>
        <end position="97"/>
    </location>
</feature>
<dbReference type="SMART" id="SM00066">
    <property type="entry name" value="GAL4"/>
    <property type="match status" value="1"/>
</dbReference>
<evidence type="ECO:0000256" key="3">
    <source>
        <dbReference type="ARBA" id="ARBA00023015"/>
    </source>
</evidence>
<proteinExistence type="predicted"/>
<feature type="region of interest" description="Disordered" evidence="7">
    <location>
        <begin position="62"/>
        <end position="97"/>
    </location>
</feature>
<dbReference type="PANTHER" id="PTHR36206">
    <property type="entry name" value="ASPERCRYPTIN BIOSYNTHESIS CLUSTER-SPECIFIC TRANSCRIPTION REGULATOR ATNN-RELATED"/>
    <property type="match status" value="1"/>
</dbReference>
<dbReference type="EMBL" id="SKBQ01000008">
    <property type="protein sequence ID" value="TPX07456.1"/>
    <property type="molecule type" value="Genomic_DNA"/>
</dbReference>
<keyword evidence="5" id="KW-0804">Transcription</keyword>
<dbReference type="Gene3D" id="4.10.240.10">
    <property type="entry name" value="Zn(2)-C6 fungal-type DNA-binding domain"/>
    <property type="match status" value="1"/>
</dbReference>
<keyword evidence="6" id="KW-0539">Nucleus</keyword>
<evidence type="ECO:0000259" key="8">
    <source>
        <dbReference type="PROSITE" id="PS50048"/>
    </source>
</evidence>
<dbReference type="AlphaFoldDB" id="A0A507ALT1"/>
<keyword evidence="4" id="KW-0238">DNA-binding</keyword>
<sequence>MDPTQTQLVVRPKFTRAFAPKVRTGCRTCKTRHIKCDEEKPECRRCRTAGFKCDGYEPVQLEKKPKRKRKAKQQAAEEPTSSSASSSLVGTASPSPSEGIPLPHDHDYFFHHFLQSALQDICLSDSGEFWSRQVLPMSHTVEPIRCVVRALGAAHRFFIAQHESSESPKQLSLAPSHFETLAIRHYNQAIRTVVSSPAYDAQTSLICCILFVCLENMMGRYGEAIKHFQAGLRILNAEPFPRNESGAGGDAVREIAEVFHSIGMEIGDFIDKYYMPDPKFVMSDSEDESDPQPFRSYQEARQVLRSIDYIFAEYCELEDTHFGDCLKEAENTTPEALKALWLNRKDCQLTKKIYDVWDVMHSRFQAWNHSFNGYAERVRNSKVTTYEWQQMLLLTIRQAIWLAMLEAGRDWDQNVNLDHYDNALRCADLYLQSLGASGRATFASEGDFVSSLSHIALFCEDAPTTRRAINMLRSMRRREGVWDSEELAELHEAIVARTEAQHSIDELIMSRGGRPGIAQLLSGIGQVSFSPTNGIVLLSHLLPPTSPDQNELARMIYEL</sequence>
<evidence type="ECO:0000256" key="2">
    <source>
        <dbReference type="ARBA" id="ARBA00022833"/>
    </source>
</evidence>
<dbReference type="RefSeq" id="XP_030989167.1">
    <property type="nucleotide sequence ID" value="XM_031136207.1"/>
</dbReference>
<dbReference type="SUPFAM" id="SSF57701">
    <property type="entry name" value="Zn2/Cys6 DNA-binding domain"/>
    <property type="match status" value="1"/>
</dbReference>
<evidence type="ECO:0000313" key="11">
    <source>
        <dbReference type="Proteomes" id="UP000319257"/>
    </source>
</evidence>
<dbReference type="CDD" id="cd00067">
    <property type="entry name" value="GAL4"/>
    <property type="match status" value="1"/>
</dbReference>
<dbReference type="OrthoDB" id="2593732at2759"/>
<keyword evidence="2" id="KW-0862">Zinc</keyword>
<protein>
    <recommendedName>
        <fullName evidence="8">Zn(2)-C6 fungal-type domain-containing protein</fullName>
    </recommendedName>
</protein>
<dbReference type="PANTHER" id="PTHR36206:SF12">
    <property type="entry name" value="ASPERCRYPTIN BIOSYNTHESIS CLUSTER-SPECIFIC TRANSCRIPTION REGULATOR ATNN-RELATED"/>
    <property type="match status" value="1"/>
</dbReference>
<keyword evidence="1" id="KW-0479">Metal-binding</keyword>
<dbReference type="STRING" id="1093900.A0A507ALT1"/>
<evidence type="ECO:0000256" key="5">
    <source>
        <dbReference type="ARBA" id="ARBA00023163"/>
    </source>
</evidence>
<evidence type="ECO:0000256" key="4">
    <source>
        <dbReference type="ARBA" id="ARBA00023125"/>
    </source>
</evidence>
<dbReference type="GO" id="GO:0000981">
    <property type="term" value="F:DNA-binding transcription factor activity, RNA polymerase II-specific"/>
    <property type="evidence" value="ECO:0007669"/>
    <property type="project" value="InterPro"/>
</dbReference>
<dbReference type="InterPro" id="IPR021858">
    <property type="entry name" value="Fun_TF"/>
</dbReference>